<evidence type="ECO:0000256" key="2">
    <source>
        <dbReference type="ARBA" id="ARBA00022490"/>
    </source>
</evidence>
<feature type="binding site" evidence="9">
    <location>
        <position position="17"/>
    </location>
    <ligand>
        <name>ATP</name>
        <dbReference type="ChEBI" id="CHEBI:30616"/>
    </ligand>
</feature>
<dbReference type="GO" id="GO:0008776">
    <property type="term" value="F:acetate kinase activity"/>
    <property type="evidence" value="ECO:0007669"/>
    <property type="project" value="UniProtKB-UniRule"/>
</dbReference>
<feature type="binding site" evidence="9">
    <location>
        <begin position="326"/>
        <end position="330"/>
    </location>
    <ligand>
        <name>ATP</name>
        <dbReference type="ChEBI" id="CHEBI:30616"/>
    </ligand>
</feature>
<evidence type="ECO:0000256" key="6">
    <source>
        <dbReference type="ARBA" id="ARBA00022777"/>
    </source>
</evidence>
<dbReference type="PIRSF" id="PIRSF000722">
    <property type="entry name" value="Acetate_prop_kin"/>
    <property type="match status" value="1"/>
</dbReference>
<evidence type="ECO:0000256" key="8">
    <source>
        <dbReference type="ARBA" id="ARBA00022842"/>
    </source>
</evidence>
<keyword evidence="2 9" id="KW-0963">Cytoplasm</keyword>
<evidence type="ECO:0000256" key="1">
    <source>
        <dbReference type="ARBA" id="ARBA00008748"/>
    </source>
</evidence>
<gene>
    <name evidence="9" type="primary">ackA</name>
    <name evidence="11" type="ORF">FHW37_11950</name>
</gene>
<dbReference type="InterPro" id="IPR000890">
    <property type="entry name" value="Aliphatic_acid_kin_short-chain"/>
</dbReference>
<comment type="caution">
    <text evidence="11">The sequence shown here is derived from an EMBL/GenBank/DDBJ whole genome shotgun (WGS) entry which is preliminary data.</text>
</comment>
<evidence type="ECO:0000256" key="9">
    <source>
        <dbReference type="HAMAP-Rule" id="MF_00020"/>
    </source>
</evidence>
<evidence type="ECO:0000256" key="7">
    <source>
        <dbReference type="ARBA" id="ARBA00022840"/>
    </source>
</evidence>
<dbReference type="Proteomes" id="UP000320653">
    <property type="component" value="Unassembled WGS sequence"/>
</dbReference>
<feature type="binding site" evidence="9">
    <location>
        <position position="91"/>
    </location>
    <ligand>
        <name>substrate</name>
    </ligand>
</feature>
<name>A0A561PZE0_9HYPH</name>
<organism evidence="11 12">
    <name type="scientific">Neorhizobium alkalisoli</name>
    <dbReference type="NCBI Taxonomy" id="528178"/>
    <lineage>
        <taxon>Bacteria</taxon>
        <taxon>Pseudomonadati</taxon>
        <taxon>Pseudomonadota</taxon>
        <taxon>Alphaproteobacteria</taxon>
        <taxon>Hyphomicrobiales</taxon>
        <taxon>Rhizobiaceae</taxon>
        <taxon>Rhizobium/Agrobacterium group</taxon>
        <taxon>Neorhizobium</taxon>
    </lineage>
</organism>
<dbReference type="Gene3D" id="3.30.420.40">
    <property type="match status" value="2"/>
</dbReference>
<comment type="pathway">
    <text evidence="9">Metabolic intermediate biosynthesis; acetyl-CoA biosynthesis; acetyl-CoA from acetate: step 1/2.</text>
</comment>
<dbReference type="InterPro" id="IPR043129">
    <property type="entry name" value="ATPase_NBD"/>
</dbReference>
<comment type="similarity">
    <text evidence="1 9 10">Belongs to the acetokinase family.</text>
</comment>
<dbReference type="Pfam" id="PF00871">
    <property type="entry name" value="Acetate_kinase"/>
    <property type="match status" value="1"/>
</dbReference>
<evidence type="ECO:0000256" key="10">
    <source>
        <dbReference type="RuleBase" id="RU003835"/>
    </source>
</evidence>
<evidence type="ECO:0000256" key="5">
    <source>
        <dbReference type="ARBA" id="ARBA00022741"/>
    </source>
</evidence>
<feature type="binding site" evidence="9">
    <location>
        <begin position="206"/>
        <end position="210"/>
    </location>
    <ligand>
        <name>ATP</name>
        <dbReference type="ChEBI" id="CHEBI:30616"/>
    </ligand>
</feature>
<dbReference type="GO" id="GO:0005829">
    <property type="term" value="C:cytosol"/>
    <property type="evidence" value="ECO:0007669"/>
    <property type="project" value="TreeGrafter"/>
</dbReference>
<dbReference type="PRINTS" id="PR00471">
    <property type="entry name" value="ACETATEKNASE"/>
</dbReference>
<evidence type="ECO:0000313" key="12">
    <source>
        <dbReference type="Proteomes" id="UP000320653"/>
    </source>
</evidence>
<keyword evidence="6 9" id="KW-0418">Kinase</keyword>
<dbReference type="PANTHER" id="PTHR21060:SF21">
    <property type="entry name" value="ACETATE KINASE"/>
    <property type="match status" value="1"/>
</dbReference>
<dbReference type="HAMAP" id="MF_00020">
    <property type="entry name" value="Acetate_kinase"/>
    <property type="match status" value="1"/>
</dbReference>
<dbReference type="RefSeq" id="WP_145643638.1">
    <property type="nucleotide sequence ID" value="NZ_VIWP01000019.1"/>
</dbReference>
<keyword evidence="5 9" id="KW-0547">Nucleotide-binding</keyword>
<keyword evidence="4 9" id="KW-0479">Metal-binding</keyword>
<comment type="function">
    <text evidence="9">Catalyzes the formation of acetyl phosphate from acetate and ATP. Can also catalyze the reverse reaction.</text>
</comment>
<comment type="subcellular location">
    <subcellularLocation>
        <location evidence="9">Cytoplasm</location>
    </subcellularLocation>
</comment>
<evidence type="ECO:0000256" key="3">
    <source>
        <dbReference type="ARBA" id="ARBA00022679"/>
    </source>
</evidence>
<feature type="site" description="Transition state stabilizer" evidence="9">
    <location>
        <position position="179"/>
    </location>
</feature>
<evidence type="ECO:0000313" key="11">
    <source>
        <dbReference type="EMBL" id="TWF43476.1"/>
    </source>
</evidence>
<keyword evidence="8 9" id="KW-0460">Magnesium</keyword>
<dbReference type="UniPathway" id="UPA00340">
    <property type="reaction ID" value="UER00458"/>
</dbReference>
<feature type="site" description="Transition state stabilizer" evidence="9">
    <location>
        <position position="239"/>
    </location>
</feature>
<dbReference type="PANTHER" id="PTHR21060">
    <property type="entry name" value="ACETATE KINASE"/>
    <property type="match status" value="1"/>
</dbReference>
<feature type="active site" description="Proton donor/acceptor" evidence="9">
    <location>
        <position position="148"/>
    </location>
</feature>
<dbReference type="InterPro" id="IPR004372">
    <property type="entry name" value="Ac/propionate_kinase"/>
</dbReference>
<feature type="binding site" evidence="9">
    <location>
        <position position="10"/>
    </location>
    <ligand>
        <name>Mg(2+)</name>
        <dbReference type="ChEBI" id="CHEBI:18420"/>
    </ligand>
</feature>
<dbReference type="PROSITE" id="PS01076">
    <property type="entry name" value="ACETATE_KINASE_2"/>
    <property type="match status" value="1"/>
</dbReference>
<feature type="binding site" evidence="9">
    <location>
        <begin position="281"/>
        <end position="283"/>
    </location>
    <ligand>
        <name>ATP</name>
        <dbReference type="ChEBI" id="CHEBI:30616"/>
    </ligand>
</feature>
<sequence>MSEAILLTFNAGSSSLKLGLFFRRDGQARALGCGKIDFGNGSHGLRLTIGDQQHEADIQANHETEFPSLIAQTLDYLTSHLSGDLVAAAHRVVHGGLEFQAPVLLDAGTIERIEGLVPLAPLHQPQALKAIHALSELRPQLAQTASFDTAFHTTQADLVRRLAIPRHLHNEGIRRYGFHGLSYTFIAGKLRKIAPDVAGGKVVAAHLGSGASLCAMSAGKSIDTSMGFSALDGIPMAARPGWIDPGALIHLMRNGMADPDRLERFLYHDCGLLGVSGISGDTRDLLESQAPEAAEAVDLFCLRIAGETGRLAATLGGLEAFVFTGGVGENQPQIRARVAGRLAWLGAELEATLNERNETVISTPSSRIKLLVVPTDEEQVLADEAMAILA</sequence>
<reference evidence="11 12" key="1">
    <citation type="submission" date="2019-06" db="EMBL/GenBank/DDBJ databases">
        <title>Sorghum-associated microbial communities from plants grown in Nebraska, USA.</title>
        <authorList>
            <person name="Schachtman D."/>
        </authorList>
    </citation>
    <scope>NUCLEOTIDE SEQUENCE [LARGE SCALE GENOMIC DNA]</scope>
    <source>
        <strain evidence="11 12">1225</strain>
    </source>
</reference>
<dbReference type="NCBIfam" id="NF005462">
    <property type="entry name" value="PRK07058.1"/>
    <property type="match status" value="1"/>
</dbReference>
<keyword evidence="3 9" id="KW-0808">Transferase</keyword>
<dbReference type="OrthoDB" id="9802453at2"/>
<dbReference type="SUPFAM" id="SSF53067">
    <property type="entry name" value="Actin-like ATPase domain"/>
    <property type="match status" value="2"/>
</dbReference>
<proteinExistence type="inferred from homology"/>
<keyword evidence="7 9" id="KW-0067">ATP-binding</keyword>
<dbReference type="NCBIfam" id="TIGR00016">
    <property type="entry name" value="ackA"/>
    <property type="match status" value="1"/>
</dbReference>
<dbReference type="InterPro" id="IPR023865">
    <property type="entry name" value="Aliphatic_acid_kinase_CS"/>
</dbReference>
<feature type="binding site" evidence="9">
    <location>
        <position position="377"/>
    </location>
    <ligand>
        <name>Mg(2+)</name>
        <dbReference type="ChEBI" id="CHEBI:18420"/>
    </ligand>
</feature>
<comment type="cofactor">
    <cofactor evidence="9">
        <name>Mg(2+)</name>
        <dbReference type="ChEBI" id="CHEBI:18420"/>
    </cofactor>
    <cofactor evidence="9">
        <name>Mn(2+)</name>
        <dbReference type="ChEBI" id="CHEBI:29035"/>
    </cofactor>
    <text evidence="9">Mg(2+). Can also accept Mn(2+).</text>
</comment>
<comment type="subunit">
    <text evidence="9">Homodimer.</text>
</comment>
<dbReference type="GO" id="GO:0006085">
    <property type="term" value="P:acetyl-CoA biosynthetic process"/>
    <property type="evidence" value="ECO:0007669"/>
    <property type="project" value="UniProtKB-UniRule"/>
</dbReference>
<evidence type="ECO:0000256" key="4">
    <source>
        <dbReference type="ARBA" id="ARBA00022723"/>
    </source>
</evidence>
<accession>A0A561PZE0</accession>
<dbReference type="GO" id="GO:0000287">
    <property type="term" value="F:magnesium ion binding"/>
    <property type="evidence" value="ECO:0007669"/>
    <property type="project" value="UniProtKB-UniRule"/>
</dbReference>
<dbReference type="GO" id="GO:0006083">
    <property type="term" value="P:acetate metabolic process"/>
    <property type="evidence" value="ECO:0007669"/>
    <property type="project" value="TreeGrafter"/>
</dbReference>
<dbReference type="EMBL" id="VIWP01000019">
    <property type="protein sequence ID" value="TWF43476.1"/>
    <property type="molecule type" value="Genomic_DNA"/>
</dbReference>
<dbReference type="EC" id="2.7.2.1" evidence="9"/>
<keyword evidence="12" id="KW-1185">Reference proteome</keyword>
<dbReference type="GO" id="GO:0005524">
    <property type="term" value="F:ATP binding"/>
    <property type="evidence" value="ECO:0007669"/>
    <property type="project" value="UniProtKB-KW"/>
</dbReference>
<protein>
    <recommendedName>
        <fullName evidence="9">Acetate kinase</fullName>
        <ecNumber evidence="9">2.7.2.1</ecNumber>
    </recommendedName>
    <alternativeName>
        <fullName evidence="9">Acetokinase</fullName>
    </alternativeName>
</protein>
<comment type="catalytic activity">
    <reaction evidence="9">
        <text>acetate + ATP = acetyl phosphate + ADP</text>
        <dbReference type="Rhea" id="RHEA:11352"/>
        <dbReference type="ChEBI" id="CHEBI:22191"/>
        <dbReference type="ChEBI" id="CHEBI:30089"/>
        <dbReference type="ChEBI" id="CHEBI:30616"/>
        <dbReference type="ChEBI" id="CHEBI:456216"/>
        <dbReference type="EC" id="2.7.2.1"/>
    </reaction>
</comment>
<dbReference type="AlphaFoldDB" id="A0A561PZE0"/>